<gene>
    <name evidence="2" type="ORF">NK6_8863</name>
</gene>
<reference evidence="2 3" key="1">
    <citation type="submission" date="2014-11" db="EMBL/GenBank/DDBJ databases">
        <title>Symbiosis island explosion on the genome of extra-slow-growing strains of soybean bradyrhizobia with massive insertion sequences.</title>
        <authorList>
            <person name="Iida T."/>
            <person name="Minamisawa K."/>
        </authorList>
    </citation>
    <scope>NUCLEOTIDE SEQUENCE [LARGE SCALE GENOMIC DNA]</scope>
    <source>
        <strain evidence="2 3">NK6</strain>
    </source>
</reference>
<dbReference type="Proteomes" id="UP000063308">
    <property type="component" value="Chromosome"/>
</dbReference>
<dbReference type="AlphaFoldDB" id="A0A0E4BWW2"/>
<evidence type="ECO:0000259" key="1">
    <source>
        <dbReference type="Pfam" id="PF25176"/>
    </source>
</evidence>
<evidence type="ECO:0000313" key="3">
    <source>
        <dbReference type="Proteomes" id="UP000063308"/>
    </source>
</evidence>
<evidence type="ECO:0000313" key="2">
    <source>
        <dbReference type="EMBL" id="BAR62007.1"/>
    </source>
</evidence>
<name>A0A0E4BWW2_9BRAD</name>
<organism evidence="2 3">
    <name type="scientific">Bradyrhizobium diazoefficiens</name>
    <dbReference type="NCBI Taxonomy" id="1355477"/>
    <lineage>
        <taxon>Bacteria</taxon>
        <taxon>Pseudomonadati</taxon>
        <taxon>Pseudomonadota</taxon>
        <taxon>Alphaproteobacteria</taxon>
        <taxon>Hyphomicrobiales</taxon>
        <taxon>Nitrobacteraceae</taxon>
        <taxon>Bradyrhizobium</taxon>
    </lineage>
</organism>
<feature type="domain" description="DUF7831" evidence="1">
    <location>
        <begin position="4"/>
        <end position="112"/>
    </location>
</feature>
<dbReference type="InterPro" id="IPR057153">
    <property type="entry name" value="DUF7831"/>
</dbReference>
<accession>A0A0E4BWW2</accession>
<dbReference type="EMBL" id="AP014685">
    <property type="protein sequence ID" value="BAR62007.1"/>
    <property type="molecule type" value="Genomic_DNA"/>
</dbReference>
<proteinExistence type="predicted"/>
<sequence length="114" mass="12731">MPLFYQDWITREDLRANPDKVYVFGDNVERRGYAGQAKEMRGEPNAIGVVTKWAPSMDSKAYFDDTDACRMLVERDLLVVQQALDRGRAVVVPADGIGPGLSRLPKYAPNLASK</sequence>
<dbReference type="Pfam" id="PF25176">
    <property type="entry name" value="DUF7831"/>
    <property type="match status" value="1"/>
</dbReference>
<protein>
    <recommendedName>
        <fullName evidence="1">DUF7831 domain-containing protein</fullName>
    </recommendedName>
</protein>